<accession>A0A1X7MV59</accession>
<evidence type="ECO:0008006" key="3">
    <source>
        <dbReference type="Google" id="ProtNLM"/>
    </source>
</evidence>
<keyword evidence="2" id="KW-1185">Reference proteome</keyword>
<name>A0A1X7MV59_9HYPH</name>
<dbReference type="InterPro" id="IPR021243">
    <property type="entry name" value="DUF2804"/>
</dbReference>
<evidence type="ECO:0000313" key="2">
    <source>
        <dbReference type="Proteomes" id="UP000193083"/>
    </source>
</evidence>
<dbReference type="RefSeq" id="WP_176247417.1">
    <property type="nucleotide sequence ID" value="NZ_FXBL01000004.1"/>
</dbReference>
<organism evidence="1 2">
    <name type="scientific">Mesorhizobium australicum</name>
    <dbReference type="NCBI Taxonomy" id="536018"/>
    <lineage>
        <taxon>Bacteria</taxon>
        <taxon>Pseudomonadati</taxon>
        <taxon>Pseudomonadota</taxon>
        <taxon>Alphaproteobacteria</taxon>
        <taxon>Hyphomicrobiales</taxon>
        <taxon>Phyllobacteriaceae</taxon>
        <taxon>Mesorhizobium</taxon>
    </lineage>
</organism>
<dbReference type="EMBL" id="FXBL01000004">
    <property type="protein sequence ID" value="SMH28209.1"/>
    <property type="molecule type" value="Genomic_DNA"/>
</dbReference>
<protein>
    <recommendedName>
        <fullName evidence="3">DUF2804 domain-containing protein</fullName>
    </recommendedName>
</protein>
<reference evidence="1 2" key="1">
    <citation type="submission" date="2017-04" db="EMBL/GenBank/DDBJ databases">
        <authorList>
            <person name="Afonso C.L."/>
            <person name="Miller P.J."/>
            <person name="Scott M.A."/>
            <person name="Spackman E."/>
            <person name="Goraichik I."/>
            <person name="Dimitrov K.M."/>
            <person name="Suarez D.L."/>
            <person name="Swayne D.E."/>
        </authorList>
    </citation>
    <scope>NUCLEOTIDE SEQUENCE [LARGE SCALE GENOMIC DNA]</scope>
    <source>
        <strain evidence="1 2">B5P</strain>
    </source>
</reference>
<evidence type="ECO:0000313" key="1">
    <source>
        <dbReference type="EMBL" id="SMH28209.1"/>
    </source>
</evidence>
<dbReference type="Proteomes" id="UP000193083">
    <property type="component" value="Unassembled WGS sequence"/>
</dbReference>
<gene>
    <name evidence="1" type="ORF">SAMN02982922_0742</name>
</gene>
<dbReference type="AlphaFoldDB" id="A0A1X7MV59"/>
<sequence>MPAGPNRNEREITQPVDLCLPNGRLNPAAVGWTRRPLHRANLQGWGRNKRFEYWCVTSPELVCAINVSHGDYRVTLATFFLDLKTMHTFSQAEIHWLPREKVTPMPEQSGKGGVTGTGDRMRISMQAVDGGTLLKADTPRLTLEIMAHEEPGHESLGVVVPWDDKRFQYTRKDNCLRATGSIQADGKTYELSNAYAALDHGRGRWPYSIVWNWAAGSGVSRGREIGLQFGGKWTEGTPSTENALRIDGRIEKIGQELEWVYDRRNFMAPWKIRGDRVDVTFTPVYNRQSNFDRLIVRSKEDQVFGWFDGTIVSEKGETVPVERIFGWAEEVSRRW</sequence>
<dbReference type="PANTHER" id="PTHR35868">
    <property type="entry name" value="DUF2804 DOMAIN-CONTAINING PROTEIN-RELATED"/>
    <property type="match status" value="1"/>
</dbReference>
<dbReference type="Pfam" id="PF10974">
    <property type="entry name" value="DUF2804"/>
    <property type="match status" value="1"/>
</dbReference>
<proteinExistence type="predicted"/>
<dbReference type="PANTHER" id="PTHR35868:SF3">
    <property type="entry name" value="DUF2804 DOMAIN-CONTAINING PROTEIN"/>
    <property type="match status" value="1"/>
</dbReference>